<feature type="binding site" evidence="10">
    <location>
        <position position="327"/>
    </location>
    <ligand>
        <name>CoA</name>
        <dbReference type="ChEBI" id="CHEBI:57287"/>
    </ligand>
</feature>
<dbReference type="PDB" id="3T8E">
    <property type="method" value="X-ray"/>
    <property type="resolution" value="2.10 A"/>
    <property type="chains" value="A/B=1-357"/>
</dbReference>
<name>H2L2M1_STRTE</name>
<dbReference type="Pfam" id="PF08545">
    <property type="entry name" value="ACP_syn_III"/>
    <property type="match status" value="1"/>
</dbReference>
<evidence type="ECO:0000313" key="6">
    <source>
        <dbReference type="PDB" id="3S3L"/>
    </source>
</evidence>
<evidence type="ECO:0007829" key="8">
    <source>
        <dbReference type="PDB" id="3S3L"/>
    </source>
</evidence>
<dbReference type="PANTHER" id="PTHR34069">
    <property type="entry name" value="3-OXOACYL-[ACYL-CARRIER-PROTEIN] SYNTHASE 3"/>
    <property type="match status" value="1"/>
</dbReference>
<keyword evidence="2" id="KW-0808">Transferase</keyword>
<dbReference type="PDB" id="3S3L">
    <property type="method" value="X-ray"/>
    <property type="resolution" value="2.00 A"/>
    <property type="chains" value="A/B=1-357"/>
</dbReference>
<evidence type="ECO:0000259" key="5">
    <source>
        <dbReference type="Pfam" id="PF08545"/>
    </source>
</evidence>
<accession>H2L2M1</accession>
<dbReference type="PDB" id="3T5Y">
    <property type="method" value="X-ray"/>
    <property type="resolution" value="2.12 A"/>
    <property type="chains" value="A/B=1-357"/>
</dbReference>
<dbReference type="GO" id="GO:0044550">
    <property type="term" value="P:secondary metabolite biosynthetic process"/>
    <property type="evidence" value="ECO:0007669"/>
    <property type="project" value="TreeGrafter"/>
</dbReference>
<dbReference type="PDBsum" id="3T8E"/>
<evidence type="ECO:0007829" key="10">
    <source>
        <dbReference type="PDB" id="3T6S"/>
    </source>
</evidence>
<protein>
    <submittedName>
        <fullName evidence="6 7">CerJ</fullName>
    </submittedName>
</protein>
<evidence type="ECO:0000256" key="1">
    <source>
        <dbReference type="ARBA" id="ARBA00022490"/>
    </source>
</evidence>
<dbReference type="SMR" id="H2L2M1"/>
<dbReference type="CDD" id="cd00827">
    <property type="entry name" value="init_cond_enzymes"/>
    <property type="match status" value="1"/>
</dbReference>
<dbReference type="InterPro" id="IPR016039">
    <property type="entry name" value="Thiolase-like"/>
</dbReference>
<dbReference type="PDBsum" id="3T5Y"/>
<feature type="binding site" evidence="10">
    <location>
        <position position="233"/>
    </location>
    <ligand>
        <name>CoA</name>
        <dbReference type="ChEBI" id="CHEBI:57287"/>
    </ligand>
</feature>
<dbReference type="InterPro" id="IPR013751">
    <property type="entry name" value="ACP_syn_III_N"/>
</dbReference>
<dbReference type="AlphaFoldDB" id="H2L2M1"/>
<evidence type="ECO:0007829" key="11">
    <source>
        <dbReference type="PDB" id="3T8E"/>
    </source>
</evidence>
<dbReference type="InterPro" id="IPR013747">
    <property type="entry name" value="ACP_syn_III_C"/>
</dbReference>
<proteinExistence type="evidence at protein level"/>
<evidence type="ECO:0007829" key="9">
    <source>
        <dbReference type="PDB" id="3T5Y"/>
    </source>
</evidence>
<feature type="domain" description="Beta-ketoacyl-[acyl-carrier-protein] synthase III C-terminal" evidence="4">
    <location>
        <begin position="248"/>
        <end position="338"/>
    </location>
</feature>
<evidence type="ECO:0000259" key="4">
    <source>
        <dbReference type="Pfam" id="PF08541"/>
    </source>
</evidence>
<feature type="binding site" evidence="10">
    <location>
        <position position="116"/>
    </location>
    <ligand>
        <name>CoA</name>
        <dbReference type="ChEBI" id="CHEBI:57287"/>
        <note>covalent</note>
    </ligand>
</feature>
<dbReference type="PDBsum" id="3T6S"/>
<keyword evidence="3" id="KW-0012">Acyltransferase</keyword>
<evidence type="ECO:0000256" key="3">
    <source>
        <dbReference type="ARBA" id="ARBA00023315"/>
    </source>
</evidence>
<reference evidence="8 9" key="1">
    <citation type="journal article" date="2011" name="Nat. Chem. Biol.">
        <title>A ketosynthase homolog uses malonyl units to form esters in cervimycin biosynthesis.</title>
        <authorList>
            <person name="Bretschneider T."/>
            <person name="Zocher G."/>
            <person name="Unger M."/>
            <person name="Scherlach K."/>
            <person name="Stehle T."/>
            <person name="Hertweck C."/>
        </authorList>
    </citation>
    <scope>X-RAY CRYSTALLOGRAPHY (2.00 ANGSTROMS) IN COMPLEX WITH COENZYMEA</scope>
</reference>
<dbReference type="PDB" id="3T6S">
    <property type="method" value="X-ray"/>
    <property type="resolution" value="2.00 A"/>
    <property type="chains" value="A/B=1-357"/>
</dbReference>
<evidence type="ECO:0000256" key="2">
    <source>
        <dbReference type="ARBA" id="ARBA00022679"/>
    </source>
</evidence>
<sequence>MRWENLFVSGVAAWLPPLSTAQDAVMAGLLDPARSKLRGIESVTVASDAEEDAPPRMAARAARAALGRGDVDPADVSLVLHSSLWFQGIDLWPAASYVAHEAVGRHVPAFGLAQRCNGGMGAIELAGAYLGSGIGAGHAALLTTGDRFAGPRIDRWNSVDVTMYGDGAAALVLSTRDGFARVLSTATGVDNSLEILARGDEPFAPHPVEPSPVADLGTRTVRGAELADLPDLTHRYIDLLVAAKTQALEDAGTAIEDIAHAVIPVSRRGTGHELHDLLGLPDERTSWAYGRTTGHVGAGDQYAGLAHLVENALVQPGDRVLLFGGGAGYTCTAAVVEILRMPAQCMRGSRSHHHHHH</sequence>
<organism evidence="7">
    <name type="scientific">Streptomyces tendae</name>
    <dbReference type="NCBI Taxonomy" id="1932"/>
    <lineage>
        <taxon>Bacteria</taxon>
        <taxon>Bacillati</taxon>
        <taxon>Actinomycetota</taxon>
        <taxon>Actinomycetes</taxon>
        <taxon>Kitasatosporales</taxon>
        <taxon>Streptomycetaceae</taxon>
        <taxon>Streptomyces</taxon>
    </lineage>
</organism>
<keyword evidence="1" id="KW-0963">Cytoplasm</keyword>
<feature type="binding site" evidence="10">
    <location>
        <position position="272"/>
    </location>
    <ligand>
        <name>CoA</name>
        <dbReference type="ChEBI" id="CHEBI:57287"/>
    </ligand>
</feature>
<dbReference type="PANTHER" id="PTHR34069:SF2">
    <property type="entry name" value="BETA-KETOACYL-[ACYL-CARRIER-PROTEIN] SYNTHASE III"/>
    <property type="match status" value="1"/>
</dbReference>
<dbReference type="GO" id="GO:0004315">
    <property type="term" value="F:3-oxoacyl-[acyl-carrier-protein] synthase activity"/>
    <property type="evidence" value="ECO:0007669"/>
    <property type="project" value="InterPro"/>
</dbReference>
<dbReference type="Pfam" id="PF08541">
    <property type="entry name" value="ACP_syn_III_C"/>
    <property type="match status" value="1"/>
</dbReference>
<feature type="modified residue" description="Cysteine sulfinic acid (-SO2H)" evidence="10 11">
    <location>
        <position position="116"/>
    </location>
</feature>
<feature type="domain" description="Beta-ketoacyl-[acyl-carrier-protein] synthase III N-terminal" evidence="5">
    <location>
        <begin position="112"/>
        <end position="190"/>
    </location>
</feature>
<feature type="binding site" evidence="10">
    <location>
        <position position="268"/>
    </location>
    <ligand>
        <name>CoA</name>
        <dbReference type="ChEBI" id="CHEBI:57287"/>
    </ligand>
</feature>
<keyword evidence="8 9" id="KW-0002">3D-structure</keyword>
<evidence type="ECO:0000313" key="7">
    <source>
        <dbReference type="PDB" id="3T5Y"/>
    </source>
</evidence>
<dbReference type="Gene3D" id="3.40.47.10">
    <property type="match status" value="2"/>
</dbReference>
<dbReference type="PDBsum" id="3S3L"/>
<dbReference type="SUPFAM" id="SSF53901">
    <property type="entry name" value="Thiolase-like"/>
    <property type="match status" value="1"/>
</dbReference>
<dbReference type="GO" id="GO:0006633">
    <property type="term" value="P:fatty acid biosynthetic process"/>
    <property type="evidence" value="ECO:0007669"/>
    <property type="project" value="InterPro"/>
</dbReference>